<dbReference type="PROSITE" id="PS50011">
    <property type="entry name" value="PROTEIN_KINASE_DOM"/>
    <property type="match status" value="1"/>
</dbReference>
<proteinExistence type="predicted"/>
<dbReference type="SUPFAM" id="SSF56112">
    <property type="entry name" value="Protein kinase-like (PK-like)"/>
    <property type="match status" value="1"/>
</dbReference>
<keyword evidence="1" id="KW-0547">Nucleotide-binding</keyword>
<dbReference type="PANTHER" id="PTHR27001:SF931">
    <property type="entry name" value="OS11G0664100 PROTEIN"/>
    <property type="match status" value="1"/>
</dbReference>
<gene>
    <name evidence="4" type="ORF">M9Y10_012212</name>
</gene>
<keyword evidence="5" id="KW-1185">Reference proteome</keyword>
<dbReference type="EMBL" id="JAPFFF010000018">
    <property type="protein sequence ID" value="KAK8860547.1"/>
    <property type="molecule type" value="Genomic_DNA"/>
</dbReference>
<accession>A0ABR2IDN0</accession>
<sequence length="131" mass="14880">MVGSAASIKYNQKIQRKKYAAKVIDCHDSLEQCNKTINREVGIMITCNHPTIIDIIGYSKKDVNGEYNATIVMNLMKNGSLAHVIEQIRLGSGPIEYSNTTRQIILIGVARGMKYLHYRNIIHRYLKTENI</sequence>
<evidence type="ECO:0000313" key="4">
    <source>
        <dbReference type="EMBL" id="KAK8860547.1"/>
    </source>
</evidence>
<feature type="domain" description="Protein kinase" evidence="3">
    <location>
        <begin position="1"/>
        <end position="131"/>
    </location>
</feature>
<comment type="caution">
    <text evidence="4">The sequence shown here is derived from an EMBL/GenBank/DDBJ whole genome shotgun (WGS) entry which is preliminary data.</text>
</comment>
<protein>
    <recommendedName>
        <fullName evidence="3">Protein kinase domain-containing protein</fullName>
    </recommendedName>
</protein>
<dbReference type="InterPro" id="IPR000719">
    <property type="entry name" value="Prot_kinase_dom"/>
</dbReference>
<dbReference type="Pfam" id="PF00069">
    <property type="entry name" value="Pkinase"/>
    <property type="match status" value="1"/>
</dbReference>
<dbReference type="InterPro" id="IPR011009">
    <property type="entry name" value="Kinase-like_dom_sf"/>
</dbReference>
<dbReference type="PANTHER" id="PTHR27001">
    <property type="entry name" value="OS01G0253100 PROTEIN"/>
    <property type="match status" value="1"/>
</dbReference>
<evidence type="ECO:0000256" key="1">
    <source>
        <dbReference type="ARBA" id="ARBA00022741"/>
    </source>
</evidence>
<keyword evidence="2" id="KW-0067">ATP-binding</keyword>
<organism evidence="4 5">
    <name type="scientific">Tritrichomonas musculus</name>
    <dbReference type="NCBI Taxonomy" id="1915356"/>
    <lineage>
        <taxon>Eukaryota</taxon>
        <taxon>Metamonada</taxon>
        <taxon>Parabasalia</taxon>
        <taxon>Tritrichomonadida</taxon>
        <taxon>Tritrichomonadidae</taxon>
        <taxon>Tritrichomonas</taxon>
    </lineage>
</organism>
<name>A0ABR2IDN0_9EUKA</name>
<reference evidence="4 5" key="1">
    <citation type="submission" date="2024-04" db="EMBL/GenBank/DDBJ databases">
        <title>Tritrichomonas musculus Genome.</title>
        <authorList>
            <person name="Alves-Ferreira E."/>
            <person name="Grigg M."/>
            <person name="Lorenzi H."/>
            <person name="Galac M."/>
        </authorList>
    </citation>
    <scope>NUCLEOTIDE SEQUENCE [LARGE SCALE GENOMIC DNA]</scope>
    <source>
        <strain evidence="4 5">EAF2021</strain>
    </source>
</reference>
<evidence type="ECO:0000256" key="2">
    <source>
        <dbReference type="ARBA" id="ARBA00022840"/>
    </source>
</evidence>
<evidence type="ECO:0000259" key="3">
    <source>
        <dbReference type="PROSITE" id="PS50011"/>
    </source>
</evidence>
<dbReference type="Proteomes" id="UP001470230">
    <property type="component" value="Unassembled WGS sequence"/>
</dbReference>
<dbReference type="Gene3D" id="1.10.510.10">
    <property type="entry name" value="Transferase(Phosphotransferase) domain 1"/>
    <property type="match status" value="1"/>
</dbReference>
<evidence type="ECO:0000313" key="5">
    <source>
        <dbReference type="Proteomes" id="UP001470230"/>
    </source>
</evidence>